<dbReference type="AlphaFoldDB" id="A0A3Q9BLC1"/>
<dbReference type="GO" id="GO:0016020">
    <property type="term" value="C:membrane"/>
    <property type="evidence" value="ECO:0007669"/>
    <property type="project" value="InterPro"/>
</dbReference>
<reference evidence="3" key="1">
    <citation type="submission" date="2018-12" db="EMBL/GenBank/DDBJ databases">
        <title>Complete genome sequencing of Jeotgalibaca sp. H21T32.</title>
        <authorList>
            <person name="Bae J.-W."/>
            <person name="Lee S.-Y."/>
        </authorList>
    </citation>
    <scope>NUCLEOTIDE SEQUENCE [LARGE SCALE GENOMIC DNA]</scope>
    <source>
        <strain evidence="3">H21T32</strain>
    </source>
</reference>
<name>A0A3Q9BLC1_9LACT</name>
<feature type="transmembrane region" description="Helical" evidence="1">
    <location>
        <begin position="376"/>
        <end position="398"/>
    </location>
</feature>
<dbReference type="KEGG" id="jeh:EJN90_10420"/>
<accession>A0A3Q9BLC1</accession>
<dbReference type="EMBL" id="CP034465">
    <property type="protein sequence ID" value="AZP05015.1"/>
    <property type="molecule type" value="Genomic_DNA"/>
</dbReference>
<dbReference type="PIRSF" id="PIRSF037259">
    <property type="entry name" value="EcsB_ABC"/>
    <property type="match status" value="1"/>
</dbReference>
<feature type="transmembrane region" description="Helical" evidence="1">
    <location>
        <begin position="21"/>
        <end position="45"/>
    </location>
</feature>
<keyword evidence="1" id="KW-0472">Membrane</keyword>
<evidence type="ECO:0000313" key="2">
    <source>
        <dbReference type="EMBL" id="AZP05015.1"/>
    </source>
</evidence>
<keyword evidence="1" id="KW-1133">Transmembrane helix</keyword>
<feature type="transmembrane region" description="Helical" evidence="1">
    <location>
        <begin position="134"/>
        <end position="153"/>
    </location>
</feature>
<sequence>MSFEELLSKRRKKYFSKLSRYSKYVFNDHFVIVLFFLLGALAYQYSEVLKTLTSENVLGRFIWVVVLTFALFFGKLMTLAERADQVFLAVKEIQWQQYIKNAKRMSMWLPGVFLLLLTGMAMPILIIAGRGQSLEFVFIAAMLLLLKWFHFGIEELTLRSGTGPIVRILKHGFFLASFLLLLIAFFVHSGISLVGAAVLTIAFDRWLVYSALKEYALLDWEKLIQSEEKRVSKINRLINLFTDVPIVKNKVKRRKYLDRLINRVAGKENPYQYLYTRMFMRGADYLGLFIRLSVIGIAILTFSTISYLSLLINVLFLFITSFQMIPFYYELDENILTQLYPQPITKKRSGFKKLLSQLLGIDSVLLALATMAGSGILTGLAALGLNILFSIFFILFYLDKRTTKQDRFVH</sequence>
<feature type="transmembrane region" description="Helical" evidence="1">
    <location>
        <begin position="107"/>
        <end position="128"/>
    </location>
</feature>
<proteinExistence type="predicted"/>
<feature type="transmembrane region" description="Helical" evidence="1">
    <location>
        <begin position="57"/>
        <end position="74"/>
    </location>
</feature>
<dbReference type="InterPro" id="IPR010288">
    <property type="entry name" value="EcsB_ABC"/>
</dbReference>
<feature type="transmembrane region" description="Helical" evidence="1">
    <location>
        <begin position="165"/>
        <end position="187"/>
    </location>
</feature>
<evidence type="ECO:0000256" key="1">
    <source>
        <dbReference type="SAM" id="Phobius"/>
    </source>
</evidence>
<keyword evidence="1" id="KW-0812">Transmembrane</keyword>
<dbReference type="Proteomes" id="UP000273326">
    <property type="component" value="Chromosome"/>
</dbReference>
<feature type="transmembrane region" description="Helical" evidence="1">
    <location>
        <begin position="285"/>
        <end position="305"/>
    </location>
</feature>
<keyword evidence="3" id="KW-1185">Reference proteome</keyword>
<protein>
    <submittedName>
        <fullName evidence="2">ABC transporter permease</fullName>
    </submittedName>
</protein>
<evidence type="ECO:0000313" key="3">
    <source>
        <dbReference type="Proteomes" id="UP000273326"/>
    </source>
</evidence>
<dbReference type="OrthoDB" id="2447941at2"/>
<organism evidence="2 3">
    <name type="scientific">Jeotgalibaca ciconiae</name>
    <dbReference type="NCBI Taxonomy" id="2496265"/>
    <lineage>
        <taxon>Bacteria</taxon>
        <taxon>Bacillati</taxon>
        <taxon>Bacillota</taxon>
        <taxon>Bacilli</taxon>
        <taxon>Lactobacillales</taxon>
        <taxon>Carnobacteriaceae</taxon>
        <taxon>Jeotgalibaca</taxon>
    </lineage>
</organism>
<dbReference type="RefSeq" id="WP_126110980.1">
    <property type="nucleotide sequence ID" value="NZ_CP034465.1"/>
</dbReference>
<feature type="transmembrane region" description="Helical" evidence="1">
    <location>
        <begin position="350"/>
        <end position="370"/>
    </location>
</feature>
<gene>
    <name evidence="2" type="ORF">EJN90_10420</name>
</gene>
<dbReference type="Pfam" id="PF05975">
    <property type="entry name" value="EcsB"/>
    <property type="match status" value="1"/>
</dbReference>